<evidence type="ECO:0000313" key="2">
    <source>
        <dbReference type="Proteomes" id="UP001206483"/>
    </source>
</evidence>
<dbReference type="Proteomes" id="UP001206483">
    <property type="component" value="Unassembled WGS sequence"/>
</dbReference>
<evidence type="ECO:0000313" key="1">
    <source>
        <dbReference type="EMBL" id="MCP2313098.1"/>
    </source>
</evidence>
<dbReference type="RefSeq" id="WP_253802658.1">
    <property type="nucleotide sequence ID" value="NZ_BAAAUB010000064.1"/>
</dbReference>
<dbReference type="InterPro" id="IPR025851">
    <property type="entry name" value="SUKH-4"/>
</dbReference>
<sequence length="289" mass="31256">MTAELSQRLLDRFGPGGLHRPTADALSATIVPAEAAALLAAAGLPLQVGPYFTAGAGEPLRLADHAERAGIAAADRPEADWARLGTDRGAELCVDGRGQVWAVYLAFSEPSVLVDTDLAAFLGNLCELEDSLGRLAATERPEEIFQLFSGTESRMRARDLRAFETDELWWPRVLEDVRHTRGVPGYAAFKYRGAKDEPEIVTADGSLALHPEEAVWHRLSAAGVDPADVLEVYTELQACFMPGHYCSVWMARTFPAAEFSHSYDYGDTAAEREAGIRELAQALTEGPGA</sequence>
<proteinExistence type="predicted"/>
<name>A0ABT1J6S5_9ACTN</name>
<accession>A0ABT1J6S5</accession>
<dbReference type="InterPro" id="IPR032722">
    <property type="entry name" value="Deaminase_XOO_2897"/>
</dbReference>
<comment type="caution">
    <text evidence="1">The sequence shown here is derived from an EMBL/GenBank/DDBJ whole genome shotgun (WGS) entry which is preliminary data.</text>
</comment>
<protein>
    <recommendedName>
        <fullName evidence="3">SUKH-4 immunity protein of toxin-antitoxin system</fullName>
    </recommendedName>
</protein>
<gene>
    <name evidence="1" type="ORF">FHR36_006279</name>
</gene>
<dbReference type="Pfam" id="PF14440">
    <property type="entry name" value="XOO_2897-deam"/>
    <property type="match status" value="1"/>
</dbReference>
<evidence type="ECO:0008006" key="3">
    <source>
        <dbReference type="Google" id="ProtNLM"/>
    </source>
</evidence>
<dbReference type="Pfam" id="PF14435">
    <property type="entry name" value="SUKH-4"/>
    <property type="match status" value="1"/>
</dbReference>
<organism evidence="1 2">
    <name type="scientific">Kitasatospora paracochleata</name>
    <dbReference type="NCBI Taxonomy" id="58354"/>
    <lineage>
        <taxon>Bacteria</taxon>
        <taxon>Bacillati</taxon>
        <taxon>Actinomycetota</taxon>
        <taxon>Actinomycetes</taxon>
        <taxon>Kitasatosporales</taxon>
        <taxon>Streptomycetaceae</taxon>
        <taxon>Kitasatospora</taxon>
    </lineage>
</organism>
<reference evidence="1 2" key="1">
    <citation type="submission" date="2022-06" db="EMBL/GenBank/DDBJ databases">
        <title>Sequencing the genomes of 1000 actinobacteria strains.</title>
        <authorList>
            <person name="Klenk H.-P."/>
        </authorList>
    </citation>
    <scope>NUCLEOTIDE SEQUENCE [LARGE SCALE GENOMIC DNA]</scope>
    <source>
        <strain evidence="1 2">DSM 41656</strain>
    </source>
</reference>
<dbReference type="EMBL" id="JAMZDX010000006">
    <property type="protein sequence ID" value="MCP2313098.1"/>
    <property type="molecule type" value="Genomic_DNA"/>
</dbReference>
<keyword evidence="2" id="KW-1185">Reference proteome</keyword>